<feature type="domain" description="SRR1-like" evidence="2">
    <location>
        <begin position="3"/>
        <end position="217"/>
    </location>
</feature>
<dbReference type="GO" id="GO:0005634">
    <property type="term" value="C:nucleus"/>
    <property type="evidence" value="ECO:0007669"/>
    <property type="project" value="TreeGrafter"/>
</dbReference>
<proteinExistence type="inferred from homology"/>
<reference evidence="4" key="1">
    <citation type="submission" date="2016-05" db="EMBL/GenBank/DDBJ databases">
        <title>Comparative genomics of biotechnologically important yeasts.</title>
        <authorList>
            <consortium name="DOE Joint Genome Institute"/>
            <person name="Riley R."/>
            <person name="Haridas S."/>
            <person name="Wolfe K.H."/>
            <person name="Lopes M.R."/>
            <person name="Hittinger C.T."/>
            <person name="Goker M."/>
            <person name="Salamov A."/>
            <person name="Wisecaver J."/>
            <person name="Long T.M."/>
            <person name="Aerts A.L."/>
            <person name="Barry K."/>
            <person name="Choi C."/>
            <person name="Clum A."/>
            <person name="Coughlan A.Y."/>
            <person name="Deshpande S."/>
            <person name="Douglass A.P."/>
            <person name="Hanson S.J."/>
            <person name="Klenk H.-P."/>
            <person name="Labutti K."/>
            <person name="Lapidus A."/>
            <person name="Lindquist E."/>
            <person name="Lipzen A."/>
            <person name="Meier-Kolthoff J.P."/>
            <person name="Ohm R.A."/>
            <person name="Otillar R.P."/>
            <person name="Pangilinan J."/>
            <person name="Peng Y."/>
            <person name="Rokas A."/>
            <person name="Rosa C.A."/>
            <person name="Scheuner C."/>
            <person name="Sibirny A.A."/>
            <person name="Slot J.C."/>
            <person name="Stielow J.B."/>
            <person name="Sun H."/>
            <person name="Kurtzman C.P."/>
            <person name="Blackwell M."/>
            <person name="Grigoriev I.V."/>
            <person name="Jeffries T.W."/>
        </authorList>
    </citation>
    <scope>NUCLEOTIDE SEQUENCE [LARGE SCALE GENOMIC DNA]</scope>
    <source>
        <strain evidence="4">NRRL Y-12698</strain>
    </source>
</reference>
<dbReference type="Pfam" id="PF07985">
    <property type="entry name" value="SRR1"/>
    <property type="match status" value="1"/>
</dbReference>
<dbReference type="AlphaFoldDB" id="A0A1E3QZ93"/>
<dbReference type="GeneID" id="30150126"/>
<dbReference type="PANTHER" id="PTHR28626">
    <property type="entry name" value="SRR1-LIKE PROTEIN"/>
    <property type="match status" value="1"/>
</dbReference>
<sequence length="219" mass="24850">MESFKRYAVGSERVKQIRCLALGSPSQDAPALYQLAFLRQVADHLQTTEVSLHDPAFNDTDIAFITGLGYSVSEEDPYKEVPHTFYFLPHAPLGLTETILSEYKPEMFMANDIKIHGERKTKVEMYEKYPTIALAANSVAKACPKVEAGVPVKSTPVDDGFETVKKKPRKRTNKNLYVEPKIEYDYTQCFFKTCSMTRYSEIEGPWGNSFSDLALHIFE</sequence>
<evidence type="ECO:0000259" key="2">
    <source>
        <dbReference type="Pfam" id="PF07985"/>
    </source>
</evidence>
<evidence type="ECO:0000313" key="3">
    <source>
        <dbReference type="EMBL" id="ODQ82931.1"/>
    </source>
</evidence>
<comment type="similarity">
    <text evidence="1">Belongs to the SRR1 family.</text>
</comment>
<accession>A0A1E3QZ93</accession>
<organism evidence="3 4">
    <name type="scientific">Babjeviella inositovora NRRL Y-12698</name>
    <dbReference type="NCBI Taxonomy" id="984486"/>
    <lineage>
        <taxon>Eukaryota</taxon>
        <taxon>Fungi</taxon>
        <taxon>Dikarya</taxon>
        <taxon>Ascomycota</taxon>
        <taxon>Saccharomycotina</taxon>
        <taxon>Pichiomycetes</taxon>
        <taxon>Serinales incertae sedis</taxon>
        <taxon>Babjeviella</taxon>
    </lineage>
</organism>
<evidence type="ECO:0000313" key="4">
    <source>
        <dbReference type="Proteomes" id="UP000094336"/>
    </source>
</evidence>
<evidence type="ECO:0000256" key="1">
    <source>
        <dbReference type="ARBA" id="ARBA00009856"/>
    </source>
</evidence>
<name>A0A1E3QZ93_9ASCO</name>
<dbReference type="PANTHER" id="PTHR28626:SF3">
    <property type="entry name" value="SRR1-LIKE PROTEIN"/>
    <property type="match status" value="1"/>
</dbReference>
<dbReference type="RefSeq" id="XP_018988259.1">
    <property type="nucleotide sequence ID" value="XM_019132273.1"/>
</dbReference>
<dbReference type="GO" id="GO:0005737">
    <property type="term" value="C:cytoplasm"/>
    <property type="evidence" value="ECO:0007669"/>
    <property type="project" value="TreeGrafter"/>
</dbReference>
<dbReference type="InterPro" id="IPR012942">
    <property type="entry name" value="SRR1-like"/>
</dbReference>
<dbReference type="InterPro" id="IPR040044">
    <property type="entry name" value="SRR1L"/>
</dbReference>
<dbReference type="Proteomes" id="UP000094336">
    <property type="component" value="Unassembled WGS sequence"/>
</dbReference>
<protein>
    <recommendedName>
        <fullName evidence="2">SRR1-like domain-containing protein</fullName>
    </recommendedName>
</protein>
<dbReference type="EMBL" id="KV454426">
    <property type="protein sequence ID" value="ODQ82931.1"/>
    <property type="molecule type" value="Genomic_DNA"/>
</dbReference>
<gene>
    <name evidence="3" type="ORF">BABINDRAFT_57034</name>
</gene>
<keyword evidence="4" id="KW-1185">Reference proteome</keyword>
<dbReference type="OrthoDB" id="551431at2759"/>